<dbReference type="InterPro" id="IPR006158">
    <property type="entry name" value="Cobalamin-bd"/>
</dbReference>
<evidence type="ECO:0000256" key="2">
    <source>
        <dbReference type="ARBA" id="ARBA00023285"/>
    </source>
</evidence>
<keyword evidence="4" id="KW-0808">Transferase</keyword>
<sequence length="217" mass="23770">MDEALIRAVEELDENQVHELVKMRLREGIDPFYIQEQVRIGMEKVGILYEQGEYFIADLIMAGILFVEVLEIDGMLPCLSLPDNQVAGTLVIGTAPGDLHDIGKNIFSSLMKGSGFVVHDLGTDVSTENFCNAVIKFQPDIVFIYGVLTLAIDSMKKVITALEAAGLRNKVKVILGGHCISHGVGKHLGADAYTRDVSEGVKRCLSWMSKKGFQTQG</sequence>
<dbReference type="GO" id="GO:0032259">
    <property type="term" value="P:methylation"/>
    <property type="evidence" value="ECO:0007669"/>
    <property type="project" value="UniProtKB-KW"/>
</dbReference>
<dbReference type="Gene3D" id="3.40.50.280">
    <property type="entry name" value="Cobalamin-binding domain"/>
    <property type="match status" value="1"/>
</dbReference>
<keyword evidence="5" id="KW-1185">Reference proteome</keyword>
<evidence type="ECO:0000256" key="1">
    <source>
        <dbReference type="ARBA" id="ARBA00022723"/>
    </source>
</evidence>
<dbReference type="InterPro" id="IPR036724">
    <property type="entry name" value="Cobalamin-bd_sf"/>
</dbReference>
<dbReference type="EC" id="2.1.1.13" evidence="4"/>
<dbReference type="InterPro" id="IPR036594">
    <property type="entry name" value="Meth_synthase_dom"/>
</dbReference>
<dbReference type="PANTHER" id="PTHR45833:SF1">
    <property type="entry name" value="METHIONINE SYNTHASE"/>
    <property type="match status" value="1"/>
</dbReference>
<dbReference type="Proteomes" id="UP000216752">
    <property type="component" value="Chromosome"/>
</dbReference>
<keyword evidence="1" id="KW-0479">Metal-binding</keyword>
<evidence type="ECO:0000259" key="3">
    <source>
        <dbReference type="PROSITE" id="PS51332"/>
    </source>
</evidence>
<keyword evidence="4" id="KW-0489">Methyltransferase</keyword>
<dbReference type="PROSITE" id="PS51332">
    <property type="entry name" value="B12_BINDING"/>
    <property type="match status" value="1"/>
</dbReference>
<organism evidence="4 5">
    <name type="scientific">Sporomusa silvacetica DSM 10669</name>
    <dbReference type="NCBI Taxonomy" id="1123289"/>
    <lineage>
        <taxon>Bacteria</taxon>
        <taxon>Bacillati</taxon>
        <taxon>Bacillota</taxon>
        <taxon>Negativicutes</taxon>
        <taxon>Selenomonadales</taxon>
        <taxon>Sporomusaceae</taxon>
        <taxon>Sporomusa</taxon>
    </lineage>
</organism>
<dbReference type="SMART" id="SM01018">
    <property type="entry name" value="B12-binding_2"/>
    <property type="match status" value="1"/>
</dbReference>
<dbReference type="InterPro" id="IPR003759">
    <property type="entry name" value="Cbl-bd_cap"/>
</dbReference>
<feature type="domain" description="B12-binding" evidence="3">
    <location>
        <begin position="87"/>
        <end position="217"/>
    </location>
</feature>
<dbReference type="SUPFAM" id="SSF47644">
    <property type="entry name" value="Methionine synthase domain"/>
    <property type="match status" value="1"/>
</dbReference>
<protein>
    <submittedName>
        <fullName evidence="4">Methionine synthase</fullName>
        <ecNumber evidence="4">2.1.1.13</ecNumber>
    </submittedName>
</protein>
<dbReference type="Gene3D" id="1.10.1240.10">
    <property type="entry name" value="Methionine synthase domain"/>
    <property type="match status" value="1"/>
</dbReference>
<name>A0ABZ3IQP2_9FIRM</name>
<dbReference type="SUPFAM" id="SSF52242">
    <property type="entry name" value="Cobalamin (vitamin B12)-binding domain"/>
    <property type="match status" value="1"/>
</dbReference>
<evidence type="ECO:0000313" key="5">
    <source>
        <dbReference type="Proteomes" id="UP000216752"/>
    </source>
</evidence>
<dbReference type="GO" id="GO:0008705">
    <property type="term" value="F:methionine synthase activity"/>
    <property type="evidence" value="ECO:0007669"/>
    <property type="project" value="UniProtKB-EC"/>
</dbReference>
<dbReference type="Pfam" id="PF02607">
    <property type="entry name" value="B12-binding_2"/>
    <property type="match status" value="1"/>
</dbReference>
<dbReference type="PANTHER" id="PTHR45833">
    <property type="entry name" value="METHIONINE SYNTHASE"/>
    <property type="match status" value="1"/>
</dbReference>
<dbReference type="InterPro" id="IPR050554">
    <property type="entry name" value="Met_Synthase/Corrinoid"/>
</dbReference>
<dbReference type="RefSeq" id="WP_094606160.1">
    <property type="nucleotide sequence ID" value="NZ_CP155573.1"/>
</dbReference>
<accession>A0ABZ3IQP2</accession>
<dbReference type="Pfam" id="PF02310">
    <property type="entry name" value="B12-binding"/>
    <property type="match status" value="1"/>
</dbReference>
<evidence type="ECO:0000313" key="4">
    <source>
        <dbReference type="EMBL" id="XFO67778.1"/>
    </source>
</evidence>
<dbReference type="EMBL" id="CP155573">
    <property type="protein sequence ID" value="XFO67778.1"/>
    <property type="molecule type" value="Genomic_DNA"/>
</dbReference>
<keyword evidence="2" id="KW-0170">Cobalt</keyword>
<reference evidence="4" key="1">
    <citation type="submission" date="2024-05" db="EMBL/GenBank/DDBJ databases">
        <title>Isolation and characterization of Sporomusa carbonis sp. nov., a carboxydotrophic hydrogenogen in the genus of Sporomusa isolated from a charcoal burning pile.</title>
        <authorList>
            <person name="Boeer T."/>
            <person name="Rosenbaum F."/>
            <person name="Eysell L."/>
            <person name="Mueller V."/>
            <person name="Daniel R."/>
            <person name="Poehlein A."/>
        </authorList>
    </citation>
    <scope>NUCLEOTIDE SEQUENCE [LARGE SCALE GENOMIC DNA]</scope>
    <source>
        <strain evidence="4">DSM 10669</strain>
    </source>
</reference>
<proteinExistence type="predicted"/>
<gene>
    <name evidence="4" type="primary">metH_14</name>
    <name evidence="4" type="ORF">SPSIL_039970</name>
</gene>